<keyword evidence="1" id="KW-0812">Transmembrane</keyword>
<feature type="transmembrane region" description="Helical" evidence="1">
    <location>
        <begin position="129"/>
        <end position="153"/>
    </location>
</feature>
<evidence type="ECO:0000313" key="2">
    <source>
        <dbReference type="EMBL" id="CAL8133051.1"/>
    </source>
</evidence>
<proteinExistence type="predicted"/>
<evidence type="ECO:0000313" key="3">
    <source>
        <dbReference type="Proteomes" id="UP001642540"/>
    </source>
</evidence>
<comment type="caution">
    <text evidence="2">The sequence shown here is derived from an EMBL/GenBank/DDBJ whole genome shotgun (WGS) entry which is preliminary data.</text>
</comment>
<organism evidence="2 3">
    <name type="scientific">Orchesella dallaii</name>
    <dbReference type="NCBI Taxonomy" id="48710"/>
    <lineage>
        <taxon>Eukaryota</taxon>
        <taxon>Metazoa</taxon>
        <taxon>Ecdysozoa</taxon>
        <taxon>Arthropoda</taxon>
        <taxon>Hexapoda</taxon>
        <taxon>Collembola</taxon>
        <taxon>Entomobryomorpha</taxon>
        <taxon>Entomobryoidea</taxon>
        <taxon>Orchesellidae</taxon>
        <taxon>Orchesellinae</taxon>
        <taxon>Orchesella</taxon>
    </lineage>
</organism>
<dbReference type="EMBL" id="CAXLJM020000096">
    <property type="protein sequence ID" value="CAL8133051.1"/>
    <property type="molecule type" value="Genomic_DNA"/>
</dbReference>
<keyword evidence="1" id="KW-0472">Membrane</keyword>
<evidence type="ECO:0000256" key="1">
    <source>
        <dbReference type="SAM" id="Phobius"/>
    </source>
</evidence>
<sequence length="233" mass="25946">MIAPENSIADDNKSTASFSFPLWMTFMFLFAFSTLGDCYNLQNSVPLLWRRGTTPVTSGHYQVNLLVKFVSPCSMLRNGTVHQDLTDVAFNKCEEIYNELFLDEQEIMCPKSNWSVVLDRQRRAIFGRFILGIIAVVQVVAAGLCVACFAVSISNANTMAEMKHIQTQPKHMMKEMEWTFMLSTISSVCVIIALMIIILIGGCYMFKASKKVSVVAVPTNVGTNGVTVEMSQV</sequence>
<accession>A0ABP1RQC7</accession>
<protein>
    <submittedName>
        <fullName evidence="2">Uncharacterized protein</fullName>
    </submittedName>
</protein>
<dbReference type="Proteomes" id="UP001642540">
    <property type="component" value="Unassembled WGS sequence"/>
</dbReference>
<gene>
    <name evidence="2" type="ORF">ODALV1_LOCUS24884</name>
</gene>
<name>A0ABP1RQC7_9HEXA</name>
<feature type="transmembrane region" description="Helical" evidence="1">
    <location>
        <begin position="180"/>
        <end position="206"/>
    </location>
</feature>
<keyword evidence="1" id="KW-1133">Transmembrane helix</keyword>
<reference evidence="2 3" key="1">
    <citation type="submission" date="2024-08" db="EMBL/GenBank/DDBJ databases">
        <authorList>
            <person name="Cucini C."/>
            <person name="Frati F."/>
        </authorList>
    </citation>
    <scope>NUCLEOTIDE SEQUENCE [LARGE SCALE GENOMIC DNA]</scope>
</reference>
<keyword evidence="3" id="KW-1185">Reference proteome</keyword>
<feature type="transmembrane region" description="Helical" evidence="1">
    <location>
        <begin position="20"/>
        <end position="41"/>
    </location>
</feature>